<feature type="region of interest" description="Disordered" evidence="1">
    <location>
        <begin position="1"/>
        <end position="53"/>
    </location>
</feature>
<evidence type="ECO:0000313" key="3">
    <source>
        <dbReference type="Proteomes" id="UP000799766"/>
    </source>
</evidence>
<organism evidence="2 3">
    <name type="scientific">Lineolata rhizophorae</name>
    <dbReference type="NCBI Taxonomy" id="578093"/>
    <lineage>
        <taxon>Eukaryota</taxon>
        <taxon>Fungi</taxon>
        <taxon>Dikarya</taxon>
        <taxon>Ascomycota</taxon>
        <taxon>Pezizomycotina</taxon>
        <taxon>Dothideomycetes</taxon>
        <taxon>Dothideomycetes incertae sedis</taxon>
        <taxon>Lineolatales</taxon>
        <taxon>Lineolataceae</taxon>
        <taxon>Lineolata</taxon>
    </lineage>
</organism>
<accession>A0A6A6NMQ6</accession>
<gene>
    <name evidence="2" type="ORF">BDY21DRAFT_375177</name>
</gene>
<sequence length="212" mass="24574">MPDQDIKRDPEIKRDPDAMDADQRALQDKHNEQSQQPEQSPPSSPPRKFTQEELSAETWHQALDNAEYLNVTGQFDTSVQRDAASYSRRSWTDAHFEYEEVRCGWTRLKMRAAATDPETRNRWVGSYVGKDPPIQLVPTVESELAGDARLEWYNPSWDSWEARRWTLPDELVQIGRFARGHGCINVYKVTVMSSITRKRALRDWNPESPAIE</sequence>
<dbReference type="AlphaFoldDB" id="A0A6A6NMQ6"/>
<evidence type="ECO:0000256" key="1">
    <source>
        <dbReference type="SAM" id="MobiDB-lite"/>
    </source>
</evidence>
<dbReference type="Proteomes" id="UP000799766">
    <property type="component" value="Unassembled WGS sequence"/>
</dbReference>
<evidence type="ECO:0000313" key="2">
    <source>
        <dbReference type="EMBL" id="KAF2452991.1"/>
    </source>
</evidence>
<dbReference type="EMBL" id="MU001701">
    <property type="protein sequence ID" value="KAF2452991.1"/>
    <property type="molecule type" value="Genomic_DNA"/>
</dbReference>
<protein>
    <submittedName>
        <fullName evidence="2">Uncharacterized protein</fullName>
    </submittedName>
</protein>
<reference evidence="2" key="1">
    <citation type="journal article" date="2020" name="Stud. Mycol.">
        <title>101 Dothideomycetes genomes: a test case for predicting lifestyles and emergence of pathogens.</title>
        <authorList>
            <person name="Haridas S."/>
            <person name="Albert R."/>
            <person name="Binder M."/>
            <person name="Bloem J."/>
            <person name="Labutti K."/>
            <person name="Salamov A."/>
            <person name="Andreopoulos B."/>
            <person name="Baker S."/>
            <person name="Barry K."/>
            <person name="Bills G."/>
            <person name="Bluhm B."/>
            <person name="Cannon C."/>
            <person name="Castanera R."/>
            <person name="Culley D."/>
            <person name="Daum C."/>
            <person name="Ezra D."/>
            <person name="Gonzalez J."/>
            <person name="Henrissat B."/>
            <person name="Kuo A."/>
            <person name="Liang C."/>
            <person name="Lipzen A."/>
            <person name="Lutzoni F."/>
            <person name="Magnuson J."/>
            <person name="Mondo S."/>
            <person name="Nolan M."/>
            <person name="Ohm R."/>
            <person name="Pangilinan J."/>
            <person name="Park H.-J."/>
            <person name="Ramirez L."/>
            <person name="Alfaro M."/>
            <person name="Sun H."/>
            <person name="Tritt A."/>
            <person name="Yoshinaga Y."/>
            <person name="Zwiers L.-H."/>
            <person name="Turgeon B."/>
            <person name="Goodwin S."/>
            <person name="Spatafora J."/>
            <person name="Crous P."/>
            <person name="Grigoriev I."/>
        </authorList>
    </citation>
    <scope>NUCLEOTIDE SEQUENCE</scope>
    <source>
        <strain evidence="2">ATCC 16933</strain>
    </source>
</reference>
<feature type="compositionally biased region" description="Basic and acidic residues" evidence="1">
    <location>
        <begin position="1"/>
        <end position="32"/>
    </location>
</feature>
<name>A0A6A6NMQ6_9PEZI</name>
<keyword evidence="3" id="KW-1185">Reference proteome</keyword>
<proteinExistence type="predicted"/>